<gene>
    <name evidence="1" type="ORF">K8V56_06290</name>
</gene>
<organism evidence="1 2">
    <name type="scientific">Sporosarcina psychrophila</name>
    <name type="common">Bacillus psychrophilus</name>
    <dbReference type="NCBI Taxonomy" id="1476"/>
    <lineage>
        <taxon>Bacteria</taxon>
        <taxon>Bacillati</taxon>
        <taxon>Bacillota</taxon>
        <taxon>Bacilli</taxon>
        <taxon>Bacillales</taxon>
        <taxon>Caryophanaceae</taxon>
        <taxon>Sporosarcina</taxon>
    </lineage>
</organism>
<dbReference type="Proteomes" id="UP000698173">
    <property type="component" value="Unassembled WGS sequence"/>
</dbReference>
<proteinExistence type="predicted"/>
<reference evidence="1" key="2">
    <citation type="submission" date="2021-09" db="EMBL/GenBank/DDBJ databases">
        <authorList>
            <person name="Gilroy R."/>
        </authorList>
    </citation>
    <scope>NUCLEOTIDE SEQUENCE</scope>
    <source>
        <strain evidence="1">CHK171-7178</strain>
    </source>
</reference>
<keyword evidence="1" id="KW-0489">Methyltransferase</keyword>
<dbReference type="EMBL" id="DYWT01000103">
    <property type="protein sequence ID" value="HJF31374.1"/>
    <property type="molecule type" value="Genomic_DNA"/>
</dbReference>
<reference evidence="1" key="1">
    <citation type="journal article" date="2021" name="PeerJ">
        <title>Extensive microbial diversity within the chicken gut microbiome revealed by metagenomics and culture.</title>
        <authorList>
            <person name="Gilroy R."/>
            <person name="Ravi A."/>
            <person name="Getino M."/>
            <person name="Pursley I."/>
            <person name="Horton D.L."/>
            <person name="Alikhan N.F."/>
            <person name="Baker D."/>
            <person name="Gharbi K."/>
            <person name="Hall N."/>
            <person name="Watson M."/>
            <person name="Adriaenssens E.M."/>
            <person name="Foster-Nyarko E."/>
            <person name="Jarju S."/>
            <person name="Secka A."/>
            <person name="Antonio M."/>
            <person name="Oren A."/>
            <person name="Chaudhuri R.R."/>
            <person name="La Ragione R."/>
            <person name="Hildebrand F."/>
            <person name="Pallen M.J."/>
        </authorList>
    </citation>
    <scope>NUCLEOTIDE SEQUENCE</scope>
    <source>
        <strain evidence="1">CHK171-7178</strain>
    </source>
</reference>
<dbReference type="InterPro" id="IPR029063">
    <property type="entry name" value="SAM-dependent_MTases_sf"/>
</dbReference>
<dbReference type="InterPro" id="IPR007536">
    <property type="entry name" value="16SrRNA_methylTrfase_J"/>
</dbReference>
<dbReference type="SUPFAM" id="SSF53335">
    <property type="entry name" value="S-adenosyl-L-methionine-dependent methyltransferases"/>
    <property type="match status" value="1"/>
</dbReference>
<dbReference type="Gene3D" id="3.40.50.150">
    <property type="entry name" value="Vaccinia Virus protein VP39"/>
    <property type="match status" value="1"/>
</dbReference>
<comment type="caution">
    <text evidence="1">The sequence shown here is derived from an EMBL/GenBank/DDBJ whole genome shotgun (WGS) entry which is preliminary data.</text>
</comment>
<protein>
    <submittedName>
        <fullName evidence="1">Class I SAM-dependent methyltransferase</fullName>
    </submittedName>
</protein>
<dbReference type="AlphaFoldDB" id="A0A921FXK5"/>
<sequence>MSTVITTAGRPDDYSLKLAVKASEILGFPIVERKKQSVSRIQSTHGSDVIVAGKNRYDFYRIGMDEPFFFHPNSAAFRLKRLVNGETDPLIDITQLQKNDSFLDCTLGLGSDSIIASFITGENGKVFGIEADPAVAFITDQGLRSFPSESEQLVQAMNRIEVIQSEAVEFLRQQVDSSWDIVYMDPMFQTPIVESSNFTRLRQAGLHSSLTDEWIEQALRVCKRRIVVKDRFDSPIFKRFHMEQKIRPNTKFHFAFIKK</sequence>
<dbReference type="Pfam" id="PF04445">
    <property type="entry name" value="SAM_MT"/>
    <property type="match status" value="1"/>
</dbReference>
<name>A0A921FXK5_SPOPS</name>
<keyword evidence="1" id="KW-0808">Transferase</keyword>
<dbReference type="PANTHER" id="PTHR36112:SF1">
    <property type="entry name" value="RIBOSOMAL RNA SMALL SUBUNIT METHYLTRANSFERASE J"/>
    <property type="match status" value="1"/>
</dbReference>
<evidence type="ECO:0000313" key="2">
    <source>
        <dbReference type="Proteomes" id="UP000698173"/>
    </source>
</evidence>
<dbReference type="PANTHER" id="PTHR36112">
    <property type="entry name" value="RIBOSOMAL RNA SMALL SUBUNIT METHYLTRANSFERASE J"/>
    <property type="match status" value="1"/>
</dbReference>
<dbReference type="GO" id="GO:0008990">
    <property type="term" value="F:rRNA (guanine-N2-)-methyltransferase activity"/>
    <property type="evidence" value="ECO:0007669"/>
    <property type="project" value="InterPro"/>
</dbReference>
<accession>A0A921FXK5</accession>
<evidence type="ECO:0000313" key="1">
    <source>
        <dbReference type="EMBL" id="HJF31374.1"/>
    </source>
</evidence>